<proteinExistence type="predicted"/>
<dbReference type="OMA" id="HIRFGAF"/>
<evidence type="ECO:0000313" key="2">
    <source>
        <dbReference type="EMBL" id="EAU31965.1"/>
    </source>
</evidence>
<accession>Q0CF31</accession>
<dbReference type="EMBL" id="CH476604">
    <property type="protein sequence ID" value="EAU31965.1"/>
    <property type="molecule type" value="Genomic_DNA"/>
</dbReference>
<dbReference type="AlphaFoldDB" id="Q0CF31"/>
<sequence>MLRHSRRLRGSPPPPEDSTEGLLAPPHTSHSAQIPVVKWSPQKPSEIWEALFCCFPAIRQVGMHAEQINNIFNGITLQQSAHMEFGNLNLAFVPQPDPHTYEVKLYSQCQTMVRMIIGSERKIVTFTKAPGAENLPLPCRALLDGHYRLAEILHASGMGEFIDQKIRDWEKMKNGPGCHQLRSDGGADLDKILQTAFWGRVTAG</sequence>
<dbReference type="Proteomes" id="UP000007963">
    <property type="component" value="Unassembled WGS sequence"/>
</dbReference>
<reference evidence="3" key="1">
    <citation type="submission" date="2005-09" db="EMBL/GenBank/DDBJ databases">
        <title>Annotation of the Aspergillus terreus NIH2624 genome.</title>
        <authorList>
            <person name="Birren B.W."/>
            <person name="Lander E.S."/>
            <person name="Galagan J.E."/>
            <person name="Nusbaum C."/>
            <person name="Devon K."/>
            <person name="Henn M."/>
            <person name="Ma L.-J."/>
            <person name="Jaffe D.B."/>
            <person name="Butler J."/>
            <person name="Alvarez P."/>
            <person name="Gnerre S."/>
            <person name="Grabherr M."/>
            <person name="Kleber M."/>
            <person name="Mauceli E.W."/>
            <person name="Brockman W."/>
            <person name="Rounsley S."/>
            <person name="Young S.K."/>
            <person name="LaButti K."/>
            <person name="Pushparaj V."/>
            <person name="DeCaprio D."/>
            <person name="Crawford M."/>
            <person name="Koehrsen M."/>
            <person name="Engels R."/>
            <person name="Montgomery P."/>
            <person name="Pearson M."/>
            <person name="Howarth C."/>
            <person name="Larson L."/>
            <person name="Luoma S."/>
            <person name="White J."/>
            <person name="Alvarado L."/>
            <person name="Kodira C.D."/>
            <person name="Zeng Q."/>
            <person name="Oleary S."/>
            <person name="Yandava C."/>
            <person name="Denning D.W."/>
            <person name="Nierman W.C."/>
            <person name="Milne T."/>
            <person name="Madden K."/>
        </authorList>
    </citation>
    <scope>NUCLEOTIDE SEQUENCE [LARGE SCALE GENOMIC DNA]</scope>
    <source>
        <strain evidence="3">NIH 2624 / FGSC A1156</strain>
    </source>
</reference>
<dbReference type="VEuPathDB" id="FungiDB:ATEG_07703"/>
<dbReference type="HOGENOM" id="CLU_1342990_0_0_1"/>
<dbReference type="RefSeq" id="XP_001216324.1">
    <property type="nucleotide sequence ID" value="XM_001216324.1"/>
</dbReference>
<dbReference type="GeneID" id="4322643"/>
<evidence type="ECO:0000313" key="3">
    <source>
        <dbReference type="Proteomes" id="UP000007963"/>
    </source>
</evidence>
<name>Q0CF31_ASPTN</name>
<organism evidence="2 3">
    <name type="scientific">Aspergillus terreus (strain NIH 2624 / FGSC A1156)</name>
    <dbReference type="NCBI Taxonomy" id="341663"/>
    <lineage>
        <taxon>Eukaryota</taxon>
        <taxon>Fungi</taxon>
        <taxon>Dikarya</taxon>
        <taxon>Ascomycota</taxon>
        <taxon>Pezizomycotina</taxon>
        <taxon>Eurotiomycetes</taxon>
        <taxon>Eurotiomycetidae</taxon>
        <taxon>Eurotiales</taxon>
        <taxon>Aspergillaceae</taxon>
        <taxon>Aspergillus</taxon>
        <taxon>Aspergillus subgen. Circumdati</taxon>
    </lineage>
</organism>
<protein>
    <submittedName>
        <fullName evidence="2">Uncharacterized protein</fullName>
    </submittedName>
</protein>
<gene>
    <name evidence="2" type="ORF">ATEG_07703</name>
</gene>
<feature type="region of interest" description="Disordered" evidence="1">
    <location>
        <begin position="1"/>
        <end position="29"/>
    </location>
</feature>
<dbReference type="STRING" id="341663.Q0CF31"/>
<dbReference type="OrthoDB" id="2104739at2759"/>
<evidence type="ECO:0000256" key="1">
    <source>
        <dbReference type="SAM" id="MobiDB-lite"/>
    </source>
</evidence>